<sequence>MGQVGYQKWADLAQAMRRVGYTEWADMCKKEIKITYSGYITFGSGGPTKQTEMLFSWEAWNAAADPIRPAPTTTRSKTLFSSIL</sequence>
<comment type="caution">
    <text evidence="1">The sequence shown here is derived from an EMBL/GenBank/DDBJ whole genome shotgun (WGS) entry which is preliminary data.</text>
</comment>
<evidence type="ECO:0000313" key="1">
    <source>
        <dbReference type="EMBL" id="MPC45034.1"/>
    </source>
</evidence>
<dbReference type="AlphaFoldDB" id="A0A5B7FKU1"/>
<dbReference type="Proteomes" id="UP000324222">
    <property type="component" value="Unassembled WGS sequence"/>
</dbReference>
<name>A0A5B7FKU1_PORTR</name>
<keyword evidence="2" id="KW-1185">Reference proteome</keyword>
<organism evidence="1 2">
    <name type="scientific">Portunus trituberculatus</name>
    <name type="common">Swimming crab</name>
    <name type="synonym">Neptunus trituberculatus</name>
    <dbReference type="NCBI Taxonomy" id="210409"/>
    <lineage>
        <taxon>Eukaryota</taxon>
        <taxon>Metazoa</taxon>
        <taxon>Ecdysozoa</taxon>
        <taxon>Arthropoda</taxon>
        <taxon>Crustacea</taxon>
        <taxon>Multicrustacea</taxon>
        <taxon>Malacostraca</taxon>
        <taxon>Eumalacostraca</taxon>
        <taxon>Eucarida</taxon>
        <taxon>Decapoda</taxon>
        <taxon>Pleocyemata</taxon>
        <taxon>Brachyura</taxon>
        <taxon>Eubrachyura</taxon>
        <taxon>Portunoidea</taxon>
        <taxon>Portunidae</taxon>
        <taxon>Portuninae</taxon>
        <taxon>Portunus</taxon>
    </lineage>
</organism>
<evidence type="ECO:0000313" key="2">
    <source>
        <dbReference type="Proteomes" id="UP000324222"/>
    </source>
</evidence>
<proteinExistence type="predicted"/>
<dbReference type="EMBL" id="VSRR010006541">
    <property type="protein sequence ID" value="MPC45034.1"/>
    <property type="molecule type" value="Genomic_DNA"/>
</dbReference>
<gene>
    <name evidence="1" type="ORF">E2C01_038717</name>
</gene>
<protein>
    <submittedName>
        <fullName evidence="1">Uncharacterized protein</fullName>
    </submittedName>
</protein>
<accession>A0A5B7FKU1</accession>
<reference evidence="1 2" key="1">
    <citation type="submission" date="2019-05" db="EMBL/GenBank/DDBJ databases">
        <title>Another draft genome of Portunus trituberculatus and its Hox gene families provides insights of decapod evolution.</title>
        <authorList>
            <person name="Jeong J.-H."/>
            <person name="Song I."/>
            <person name="Kim S."/>
            <person name="Choi T."/>
            <person name="Kim D."/>
            <person name="Ryu S."/>
            <person name="Kim W."/>
        </authorList>
    </citation>
    <scope>NUCLEOTIDE SEQUENCE [LARGE SCALE GENOMIC DNA]</scope>
    <source>
        <tissue evidence="1">Muscle</tissue>
    </source>
</reference>